<comment type="caution">
    <text evidence="1">The sequence shown here is derived from an EMBL/GenBank/DDBJ whole genome shotgun (WGS) entry which is preliminary data.</text>
</comment>
<proteinExistence type="predicted"/>
<evidence type="ECO:0000313" key="1">
    <source>
        <dbReference type="EMBL" id="KAF0892037.1"/>
    </source>
</evidence>
<keyword evidence="2" id="KW-1185">Reference proteome</keyword>
<dbReference type="AlphaFoldDB" id="A0A6G1BWH8"/>
<gene>
    <name evidence="1" type="ORF">E2562_012508</name>
</gene>
<dbReference type="EMBL" id="SPHZ02000011">
    <property type="protein sequence ID" value="KAF0892037.1"/>
    <property type="molecule type" value="Genomic_DNA"/>
</dbReference>
<reference evidence="1 2" key="1">
    <citation type="submission" date="2019-11" db="EMBL/GenBank/DDBJ databases">
        <title>Whole genome sequence of Oryza granulata.</title>
        <authorList>
            <person name="Li W."/>
        </authorList>
    </citation>
    <scope>NUCLEOTIDE SEQUENCE [LARGE SCALE GENOMIC DNA]</scope>
    <source>
        <strain evidence="2">cv. Menghai</strain>
        <tissue evidence="1">Leaf</tissue>
    </source>
</reference>
<protein>
    <submittedName>
        <fullName evidence="1">Uncharacterized protein</fullName>
    </submittedName>
</protein>
<dbReference type="Proteomes" id="UP000479710">
    <property type="component" value="Unassembled WGS sequence"/>
</dbReference>
<name>A0A6G1BWH8_9ORYZ</name>
<accession>A0A6G1BWH8</accession>
<organism evidence="1 2">
    <name type="scientific">Oryza meyeriana var. granulata</name>
    <dbReference type="NCBI Taxonomy" id="110450"/>
    <lineage>
        <taxon>Eukaryota</taxon>
        <taxon>Viridiplantae</taxon>
        <taxon>Streptophyta</taxon>
        <taxon>Embryophyta</taxon>
        <taxon>Tracheophyta</taxon>
        <taxon>Spermatophyta</taxon>
        <taxon>Magnoliopsida</taxon>
        <taxon>Liliopsida</taxon>
        <taxon>Poales</taxon>
        <taxon>Poaceae</taxon>
        <taxon>BOP clade</taxon>
        <taxon>Oryzoideae</taxon>
        <taxon>Oryzeae</taxon>
        <taxon>Oryzinae</taxon>
        <taxon>Oryza</taxon>
        <taxon>Oryza meyeriana</taxon>
    </lineage>
</organism>
<sequence>MSHIVGIEGAHLGGKEMQKGICDVHGFLAYGHDDIELALGHSNCGAMELTLDHMCTMNSISAMATAWTSTATWESGFSVSPAK</sequence>
<evidence type="ECO:0000313" key="2">
    <source>
        <dbReference type="Proteomes" id="UP000479710"/>
    </source>
</evidence>